<gene>
    <name evidence="5" type="ORF">H9714_04695</name>
</gene>
<dbReference type="InterPro" id="IPR015422">
    <property type="entry name" value="PyrdxlP-dep_Trfase_small"/>
</dbReference>
<dbReference type="InterPro" id="IPR015421">
    <property type="entry name" value="PyrdxlP-dep_Trfase_major"/>
</dbReference>
<dbReference type="GO" id="GO:0008483">
    <property type="term" value="F:transaminase activity"/>
    <property type="evidence" value="ECO:0007669"/>
    <property type="project" value="UniProtKB-KW"/>
</dbReference>
<dbReference type="PANTHER" id="PTHR48097:SF5">
    <property type="entry name" value="LOW SPECIFICITY L-THREONINE ALDOLASE"/>
    <property type="match status" value="1"/>
</dbReference>
<organism evidence="5 6">
    <name type="scientific">Candidatus Flavonifractor intestinipullorum</name>
    <dbReference type="NCBI Taxonomy" id="2838587"/>
    <lineage>
        <taxon>Bacteria</taxon>
        <taxon>Bacillati</taxon>
        <taxon>Bacillota</taxon>
        <taxon>Clostridia</taxon>
        <taxon>Eubacteriales</taxon>
        <taxon>Oscillospiraceae</taxon>
        <taxon>Flavonifractor</taxon>
    </lineage>
</organism>
<name>A0A9D2S4P4_9FIRM</name>
<evidence type="ECO:0000256" key="2">
    <source>
        <dbReference type="ARBA" id="ARBA00006966"/>
    </source>
</evidence>
<dbReference type="GO" id="GO:0016829">
    <property type="term" value="F:lyase activity"/>
    <property type="evidence" value="ECO:0007669"/>
    <property type="project" value="InterPro"/>
</dbReference>
<dbReference type="SUPFAM" id="SSF53383">
    <property type="entry name" value="PLP-dependent transferases"/>
    <property type="match status" value="1"/>
</dbReference>
<dbReference type="Gene3D" id="3.40.640.10">
    <property type="entry name" value="Type I PLP-dependent aspartate aminotransferase-like (Major domain)"/>
    <property type="match status" value="1"/>
</dbReference>
<evidence type="ECO:0000313" key="5">
    <source>
        <dbReference type="EMBL" id="HJB56833.1"/>
    </source>
</evidence>
<keyword evidence="3" id="KW-0663">Pyridoxal phosphate</keyword>
<dbReference type="Gene3D" id="3.90.1150.10">
    <property type="entry name" value="Aspartate Aminotransferase, domain 1"/>
    <property type="match status" value="1"/>
</dbReference>
<dbReference type="PANTHER" id="PTHR48097">
    <property type="entry name" value="L-THREONINE ALDOLASE-RELATED"/>
    <property type="match status" value="1"/>
</dbReference>
<evidence type="ECO:0000256" key="1">
    <source>
        <dbReference type="ARBA" id="ARBA00001933"/>
    </source>
</evidence>
<comment type="similarity">
    <text evidence="2">Belongs to the threonine aldolase family.</text>
</comment>
<sequence length="343" mass="37163">MYHFRNDYSFGAHPRVLQALSATNLEGNPGYGEDSYSARARELIRAACGCPEAAVAFLVGGTQTNATACSFLLRPWESALCPVSGHLNGHESGAFEGTGHKILPVPADASGKISTRDLEPLVIQHRDPHLTRPGLVYLSDATENGGVYTKDELTALSDFCRANGLFLFVDGARLGCALTSPANDLALPDLARLCDAFSIGGTKNGALFGEALVFPRPALAEEFFRMQKRMGAVLAKGWLIGVQFEALFVDGLYFDLARHADEMARRLQDGLRSLGWTLWVDSPTNQVFVIVPNALLPRLDAVCTYEVWCPYDASRTVVRLVTCFQTSPADVDGLLTSLPLLPV</sequence>
<comment type="caution">
    <text evidence="5">The sequence shown here is derived from an EMBL/GenBank/DDBJ whole genome shotgun (WGS) entry which is preliminary data.</text>
</comment>
<dbReference type="InterPro" id="IPR001597">
    <property type="entry name" value="ArAA_b-elim_lyase/Thr_aldolase"/>
</dbReference>
<comment type="cofactor">
    <cofactor evidence="1">
        <name>pyridoxal 5'-phosphate</name>
        <dbReference type="ChEBI" id="CHEBI:597326"/>
    </cofactor>
</comment>
<keyword evidence="5" id="KW-0808">Transferase</keyword>
<proteinExistence type="inferred from homology"/>
<reference evidence="5" key="2">
    <citation type="submission" date="2021-04" db="EMBL/GenBank/DDBJ databases">
        <authorList>
            <person name="Gilroy R."/>
        </authorList>
    </citation>
    <scope>NUCLEOTIDE SEQUENCE</scope>
    <source>
        <strain evidence="5">CHK189-11263</strain>
    </source>
</reference>
<dbReference type="EMBL" id="DWYC01000048">
    <property type="protein sequence ID" value="HJB56833.1"/>
    <property type="molecule type" value="Genomic_DNA"/>
</dbReference>
<evidence type="ECO:0000256" key="3">
    <source>
        <dbReference type="ARBA" id="ARBA00022898"/>
    </source>
</evidence>
<dbReference type="AlphaFoldDB" id="A0A9D2S4P4"/>
<accession>A0A9D2S4P4</accession>
<dbReference type="InterPro" id="IPR015424">
    <property type="entry name" value="PyrdxlP-dep_Trfase"/>
</dbReference>
<evidence type="ECO:0000313" key="6">
    <source>
        <dbReference type="Proteomes" id="UP000824208"/>
    </source>
</evidence>
<dbReference type="GO" id="GO:0006520">
    <property type="term" value="P:amino acid metabolic process"/>
    <property type="evidence" value="ECO:0007669"/>
    <property type="project" value="InterPro"/>
</dbReference>
<feature type="domain" description="Aromatic amino acid beta-eliminating lyase/threonine aldolase" evidence="4">
    <location>
        <begin position="16"/>
        <end position="291"/>
    </location>
</feature>
<evidence type="ECO:0000259" key="4">
    <source>
        <dbReference type="Pfam" id="PF01212"/>
    </source>
</evidence>
<protein>
    <submittedName>
        <fullName evidence="5">Aminotransferase class I/II-fold pyridoxal phosphate-dependent enzyme</fullName>
    </submittedName>
</protein>
<reference evidence="5" key="1">
    <citation type="journal article" date="2021" name="PeerJ">
        <title>Extensive microbial diversity within the chicken gut microbiome revealed by metagenomics and culture.</title>
        <authorList>
            <person name="Gilroy R."/>
            <person name="Ravi A."/>
            <person name="Getino M."/>
            <person name="Pursley I."/>
            <person name="Horton D.L."/>
            <person name="Alikhan N.F."/>
            <person name="Baker D."/>
            <person name="Gharbi K."/>
            <person name="Hall N."/>
            <person name="Watson M."/>
            <person name="Adriaenssens E.M."/>
            <person name="Foster-Nyarko E."/>
            <person name="Jarju S."/>
            <person name="Secka A."/>
            <person name="Antonio M."/>
            <person name="Oren A."/>
            <person name="Chaudhuri R.R."/>
            <person name="La Ragione R."/>
            <person name="Hildebrand F."/>
            <person name="Pallen M.J."/>
        </authorList>
    </citation>
    <scope>NUCLEOTIDE SEQUENCE</scope>
    <source>
        <strain evidence="5">CHK189-11263</strain>
    </source>
</reference>
<keyword evidence="5" id="KW-0032">Aminotransferase</keyword>
<dbReference type="Proteomes" id="UP000824208">
    <property type="component" value="Unassembled WGS sequence"/>
</dbReference>
<dbReference type="Pfam" id="PF01212">
    <property type="entry name" value="Beta_elim_lyase"/>
    <property type="match status" value="1"/>
</dbReference>